<proteinExistence type="inferred from homology"/>
<reference evidence="7" key="1">
    <citation type="submission" date="2013-01" db="EMBL/GenBank/DDBJ databases">
        <title>Draft Genome Sequence of a Mulberry Tree, Morus notabilis C.K. Schneid.</title>
        <authorList>
            <person name="He N."/>
            <person name="Zhao S."/>
        </authorList>
    </citation>
    <scope>NUCLEOTIDE SEQUENCE</scope>
</reference>
<evidence type="ECO:0000313" key="6">
    <source>
        <dbReference type="EMBL" id="EXC17301.1"/>
    </source>
</evidence>
<dbReference type="eggNOG" id="KOG1192">
    <property type="taxonomic scope" value="Eukaryota"/>
</dbReference>
<gene>
    <name evidence="6" type="ORF">L484_027489</name>
</gene>
<dbReference type="EC" id="2.4.1.-" evidence="5"/>
<dbReference type="AlphaFoldDB" id="W9S8T1"/>
<dbReference type="GO" id="GO:0035251">
    <property type="term" value="F:UDP-glucosyltransferase activity"/>
    <property type="evidence" value="ECO:0007669"/>
    <property type="project" value="TreeGrafter"/>
</dbReference>
<dbReference type="Proteomes" id="UP000030645">
    <property type="component" value="Unassembled WGS sequence"/>
</dbReference>
<dbReference type="STRING" id="981085.W9S8T1"/>
<evidence type="ECO:0000256" key="1">
    <source>
        <dbReference type="ARBA" id="ARBA00009995"/>
    </source>
</evidence>
<name>W9S8T1_9ROSA</name>
<dbReference type="CDD" id="cd03784">
    <property type="entry name" value="GT1_Gtf-like"/>
    <property type="match status" value="1"/>
</dbReference>
<dbReference type="Pfam" id="PF00201">
    <property type="entry name" value="UDPGT"/>
    <property type="match status" value="1"/>
</dbReference>
<accession>W9S8T1</accession>
<dbReference type="FunFam" id="3.40.50.2000:FF:000047">
    <property type="entry name" value="Glycosyltransferase"/>
    <property type="match status" value="1"/>
</dbReference>
<evidence type="ECO:0000256" key="2">
    <source>
        <dbReference type="ARBA" id="ARBA00022676"/>
    </source>
</evidence>
<evidence type="ECO:0000313" key="7">
    <source>
        <dbReference type="Proteomes" id="UP000030645"/>
    </source>
</evidence>
<evidence type="ECO:0000256" key="3">
    <source>
        <dbReference type="ARBA" id="ARBA00022679"/>
    </source>
</evidence>
<dbReference type="EMBL" id="KE345811">
    <property type="protein sequence ID" value="EXC17301.1"/>
    <property type="molecule type" value="Genomic_DNA"/>
</dbReference>
<sequence>MNITRDVQNKISRELHIFFFPFMSHGHMIPTIDMAKLFSKRGVRSTIITTPLNAILLSKTIQQTNQFLVSEIQIKTINFPCTDRSGLPQHCENIDSVPSQDMIAAFYEATAELREPLERLLSKHMPTCLVADMFFPWATDAAAKFGIPRLSIKAHEPYIRALSDFEPFVIPDLPGEISLTTMELPELVRRNVESYMTKLLEEARESEVRSYGVVVNSFYDLEPEYADHYMKVLGRKAWHIGPVSLCNKDDKEREVKQHNCLKWLDSKRPNSIVYVSFGSVAKFTDSQLAEIASGLEASGHEFIWAVRRSKQNESENEERDEEKWLPKDFEKRMEGKGLVIRDWAPQVGILEHEAIGGFVTHCGWNSTLEAVSSGVPMVTWPMFAEQFFNEKLVTKILRIGVGVGVRKWVRFVGDSVKREALDKAVRRVMEGEEAEEMKGRAKRLRETAKRAVEPGGSSYCQLSSLTEELRSLGL</sequence>
<dbReference type="Gene3D" id="3.40.50.2000">
    <property type="entry name" value="Glycogen Phosphorylase B"/>
    <property type="match status" value="2"/>
</dbReference>
<protein>
    <recommendedName>
        <fullName evidence="5">Glycosyltransferase</fullName>
        <ecNumber evidence="5">2.4.1.-</ecNumber>
    </recommendedName>
</protein>
<evidence type="ECO:0000256" key="5">
    <source>
        <dbReference type="RuleBase" id="RU362057"/>
    </source>
</evidence>
<dbReference type="InterPro" id="IPR035595">
    <property type="entry name" value="UDP_glycos_trans_CS"/>
</dbReference>
<comment type="similarity">
    <text evidence="1 4">Belongs to the UDP-glycosyltransferase family.</text>
</comment>
<dbReference type="PANTHER" id="PTHR48047:SF45">
    <property type="entry name" value="SCOPOLETIN GLUCOSYLTRANSFERASE-LIKE"/>
    <property type="match status" value="1"/>
</dbReference>
<dbReference type="SUPFAM" id="SSF53756">
    <property type="entry name" value="UDP-Glycosyltransferase/glycogen phosphorylase"/>
    <property type="match status" value="1"/>
</dbReference>
<keyword evidence="2 4" id="KW-0328">Glycosyltransferase</keyword>
<evidence type="ECO:0000256" key="4">
    <source>
        <dbReference type="RuleBase" id="RU003718"/>
    </source>
</evidence>
<dbReference type="PROSITE" id="PS00375">
    <property type="entry name" value="UDPGT"/>
    <property type="match status" value="1"/>
</dbReference>
<dbReference type="InterPro" id="IPR002213">
    <property type="entry name" value="UDP_glucos_trans"/>
</dbReference>
<organism evidence="6 7">
    <name type="scientific">Morus notabilis</name>
    <dbReference type="NCBI Taxonomy" id="981085"/>
    <lineage>
        <taxon>Eukaryota</taxon>
        <taxon>Viridiplantae</taxon>
        <taxon>Streptophyta</taxon>
        <taxon>Embryophyta</taxon>
        <taxon>Tracheophyta</taxon>
        <taxon>Spermatophyta</taxon>
        <taxon>Magnoliopsida</taxon>
        <taxon>eudicotyledons</taxon>
        <taxon>Gunneridae</taxon>
        <taxon>Pentapetalae</taxon>
        <taxon>rosids</taxon>
        <taxon>fabids</taxon>
        <taxon>Rosales</taxon>
        <taxon>Moraceae</taxon>
        <taxon>Moreae</taxon>
        <taxon>Morus</taxon>
    </lineage>
</organism>
<keyword evidence="3 4" id="KW-0808">Transferase</keyword>
<keyword evidence="7" id="KW-1185">Reference proteome</keyword>
<dbReference type="PANTHER" id="PTHR48047">
    <property type="entry name" value="GLYCOSYLTRANSFERASE"/>
    <property type="match status" value="1"/>
</dbReference>